<sequence>MKKLVVISIVLLSVMSIFAVSLSDEELNGILQMREEEKLARDVYLELYDIWGLKTFYNIAQSEQTHMDRVGYLIDLYNLQDPALEERGEFTNEDLQALYEKLITQGSASLIDAIKVGMLIEELDIKDLLELMETTNNEDLLTVYEALENGSENHLRAFNRQLEKFSATYEYQYISEELAKEILSGK</sequence>
<dbReference type="InterPro" id="IPR019243">
    <property type="entry name" value="DUF2202"/>
</dbReference>
<dbReference type="PATRIC" id="fig|1330330.3.peg.1200"/>
<evidence type="ECO:0000259" key="1">
    <source>
        <dbReference type="Pfam" id="PF09968"/>
    </source>
</evidence>
<name>A0A0G2Z751_9BACT</name>
<keyword evidence="3" id="KW-1185">Reference proteome</keyword>
<dbReference type="CDD" id="cd01048">
    <property type="entry name" value="Ferritin_like_AB2"/>
    <property type="match status" value="1"/>
</dbReference>
<reference evidence="2 3" key="1">
    <citation type="submission" date="2015-04" db="EMBL/GenBank/DDBJ databases">
        <title>Complete Genome Sequence of Kosmotoga pacifica SLHLJ1.</title>
        <authorList>
            <person name="Jiang L.J."/>
            <person name="Shao Z.Z."/>
            <person name="Jebbar M."/>
        </authorList>
    </citation>
    <scope>NUCLEOTIDE SEQUENCE [LARGE SCALE GENOMIC DNA]</scope>
    <source>
        <strain evidence="2 3">SLHLJ1</strain>
    </source>
</reference>
<organism evidence="2 3">
    <name type="scientific">Kosmotoga pacifica</name>
    <dbReference type="NCBI Taxonomy" id="1330330"/>
    <lineage>
        <taxon>Bacteria</taxon>
        <taxon>Thermotogati</taxon>
        <taxon>Thermotogota</taxon>
        <taxon>Thermotogae</taxon>
        <taxon>Kosmotogales</taxon>
        <taxon>Kosmotogaceae</taxon>
        <taxon>Kosmotoga</taxon>
    </lineage>
</organism>
<dbReference type="RefSeq" id="WP_047754564.1">
    <property type="nucleotide sequence ID" value="NZ_CAJUHA010000011.1"/>
</dbReference>
<dbReference type="OrthoDB" id="9801086at2"/>
<dbReference type="Proteomes" id="UP000035159">
    <property type="component" value="Chromosome"/>
</dbReference>
<proteinExistence type="predicted"/>
<evidence type="ECO:0000313" key="3">
    <source>
        <dbReference type="Proteomes" id="UP000035159"/>
    </source>
</evidence>
<dbReference type="InterPro" id="IPR012347">
    <property type="entry name" value="Ferritin-like"/>
</dbReference>
<dbReference type="SUPFAM" id="SSF47240">
    <property type="entry name" value="Ferritin-like"/>
    <property type="match status" value="1"/>
</dbReference>
<dbReference type="Pfam" id="PF09968">
    <property type="entry name" value="DUF2202"/>
    <property type="match status" value="1"/>
</dbReference>
<evidence type="ECO:0000313" key="2">
    <source>
        <dbReference type="EMBL" id="AKI97430.1"/>
    </source>
</evidence>
<accession>A0A0G2Z751</accession>
<dbReference type="STRING" id="1330330.IX53_05925"/>
<feature type="domain" description="DUF2202" evidence="1">
    <location>
        <begin position="27"/>
        <end position="184"/>
    </location>
</feature>
<dbReference type="EMBL" id="CP011232">
    <property type="protein sequence ID" value="AKI97430.1"/>
    <property type="molecule type" value="Genomic_DNA"/>
</dbReference>
<dbReference type="KEGG" id="kpf:IX53_05925"/>
<gene>
    <name evidence="2" type="ORF">IX53_05925</name>
</gene>
<dbReference type="InterPro" id="IPR009078">
    <property type="entry name" value="Ferritin-like_SF"/>
</dbReference>
<dbReference type="AlphaFoldDB" id="A0A0G2Z751"/>
<dbReference type="Gene3D" id="1.20.1260.10">
    <property type="match status" value="1"/>
</dbReference>
<protein>
    <recommendedName>
        <fullName evidence="1">DUF2202 domain-containing protein</fullName>
    </recommendedName>
</protein>